<reference evidence="1 2" key="1">
    <citation type="submission" date="2018-07" db="EMBL/GenBank/DDBJ databases">
        <title>Genomic Encyclopedia of Type Strains, Phase III (KMG-III): the genomes of soil and plant-associated and newly described type strains.</title>
        <authorList>
            <person name="Whitman W."/>
        </authorList>
    </citation>
    <scope>NUCLEOTIDE SEQUENCE [LARGE SCALE GENOMIC DNA]</scope>
    <source>
        <strain evidence="1 2">CECT 8487</strain>
    </source>
</reference>
<name>A0A3D9HM85_9FLAO</name>
<dbReference type="PROSITE" id="PS51257">
    <property type="entry name" value="PROKAR_LIPOPROTEIN"/>
    <property type="match status" value="1"/>
</dbReference>
<keyword evidence="2" id="KW-1185">Reference proteome</keyword>
<accession>A0A3D9HM85</accession>
<organism evidence="1 2">
    <name type="scientific">Seonamhaeicola aphaedonensis</name>
    <dbReference type="NCBI Taxonomy" id="1461338"/>
    <lineage>
        <taxon>Bacteria</taxon>
        <taxon>Pseudomonadati</taxon>
        <taxon>Bacteroidota</taxon>
        <taxon>Flavobacteriia</taxon>
        <taxon>Flavobacteriales</taxon>
        <taxon>Flavobacteriaceae</taxon>
    </lineage>
</organism>
<protein>
    <submittedName>
        <fullName evidence="1">Uncharacterized protein</fullName>
    </submittedName>
</protein>
<evidence type="ECO:0000313" key="2">
    <source>
        <dbReference type="Proteomes" id="UP000256629"/>
    </source>
</evidence>
<dbReference type="RefSeq" id="WP_147297723.1">
    <property type="nucleotide sequence ID" value="NZ_QRDX01000001.1"/>
</dbReference>
<evidence type="ECO:0000313" key="1">
    <source>
        <dbReference type="EMBL" id="RED50589.1"/>
    </source>
</evidence>
<comment type="caution">
    <text evidence="1">The sequence shown here is derived from an EMBL/GenBank/DDBJ whole genome shotgun (WGS) entry which is preliminary data.</text>
</comment>
<dbReference type="AlphaFoldDB" id="A0A3D9HM85"/>
<sequence>MNNKNSRCKLRNSRHLTPCFLVFFSVIISFLSCKSKNNLPSTSSDTISKLWCPESDFCELEILIDKHLQLKKDKFGMSYVEISEGNKIILKFKYKRTENLDLSDSNYREEVFVILDPNEVELETNNFKRTPIIFGRWCFCKGQAGNFGVRKGKLSIKKLKNNFYHLKLNFKVDEVPQIISNINHVFNLSV</sequence>
<dbReference type="OrthoDB" id="1447646at2"/>
<dbReference type="EMBL" id="QRDX01000001">
    <property type="protein sequence ID" value="RED50589.1"/>
    <property type="molecule type" value="Genomic_DNA"/>
</dbReference>
<dbReference type="Proteomes" id="UP000256629">
    <property type="component" value="Unassembled WGS sequence"/>
</dbReference>
<gene>
    <name evidence="1" type="ORF">DFQ02_101624</name>
</gene>
<proteinExistence type="predicted"/>